<reference evidence="5 6" key="1">
    <citation type="submission" date="2017-10" db="EMBL/GenBank/DDBJ databases">
        <title>Effective Description of Clostridium neonatale sp. nov. linked to necrotizing enterocolitis in neonates and a clarification of species assignable to the genus Clostridium (Prazmowski 1880) emend. Lawson and Rainey 2016.</title>
        <authorList>
            <person name="Bernard K."/>
            <person name="Burdz T."/>
            <person name="Wiebe D."/>
            <person name="Balcewich B."/>
            <person name="Alfa M."/>
            <person name="Bernier A.-M."/>
        </authorList>
    </citation>
    <scope>NUCLEOTIDE SEQUENCE [LARGE SCALE GENOMIC DNA]</scope>
    <source>
        <strain evidence="5 6">LCDC99A005</strain>
    </source>
</reference>
<dbReference type="STRING" id="137838.GCA_001458595_02883"/>
<dbReference type="InterPro" id="IPR016032">
    <property type="entry name" value="Sig_transdc_resp-reg_C-effctor"/>
</dbReference>
<evidence type="ECO:0000313" key="6">
    <source>
        <dbReference type="Proteomes" id="UP000220840"/>
    </source>
</evidence>
<dbReference type="PANTHER" id="PTHR44688:SF16">
    <property type="entry name" value="DNA-BINDING TRANSCRIPTIONAL ACTIVATOR DEVR_DOSR"/>
    <property type="match status" value="1"/>
</dbReference>
<proteinExistence type="predicted"/>
<evidence type="ECO:0000256" key="3">
    <source>
        <dbReference type="ARBA" id="ARBA00023163"/>
    </source>
</evidence>
<keyword evidence="2" id="KW-0238">DNA-binding</keyword>
<dbReference type="Pfam" id="PF00196">
    <property type="entry name" value="GerE"/>
    <property type="match status" value="1"/>
</dbReference>
<evidence type="ECO:0000256" key="2">
    <source>
        <dbReference type="ARBA" id="ARBA00023125"/>
    </source>
</evidence>
<dbReference type="AlphaFoldDB" id="A0A2A7MJZ8"/>
<organism evidence="5 6">
    <name type="scientific">Clostridium neonatale</name>
    <dbReference type="NCBI Taxonomy" id="137838"/>
    <lineage>
        <taxon>Bacteria</taxon>
        <taxon>Bacillati</taxon>
        <taxon>Bacillota</taxon>
        <taxon>Clostridia</taxon>
        <taxon>Eubacteriales</taxon>
        <taxon>Clostridiaceae</taxon>
        <taxon>Clostridium</taxon>
    </lineage>
</organism>
<dbReference type="GO" id="GO:0006355">
    <property type="term" value="P:regulation of DNA-templated transcription"/>
    <property type="evidence" value="ECO:0007669"/>
    <property type="project" value="InterPro"/>
</dbReference>
<keyword evidence="3" id="KW-0804">Transcription</keyword>
<keyword evidence="1" id="KW-0805">Transcription regulation</keyword>
<dbReference type="InterPro" id="IPR036388">
    <property type="entry name" value="WH-like_DNA-bd_sf"/>
</dbReference>
<dbReference type="Gene3D" id="1.10.10.10">
    <property type="entry name" value="Winged helix-like DNA-binding domain superfamily/Winged helix DNA-binding domain"/>
    <property type="match status" value="1"/>
</dbReference>
<dbReference type="PROSITE" id="PS50043">
    <property type="entry name" value="HTH_LUXR_2"/>
    <property type="match status" value="1"/>
</dbReference>
<dbReference type="InterPro" id="IPR027417">
    <property type="entry name" value="P-loop_NTPase"/>
</dbReference>
<dbReference type="Gene3D" id="3.40.50.300">
    <property type="entry name" value="P-loop containing nucleotide triphosphate hydrolases"/>
    <property type="match status" value="1"/>
</dbReference>
<keyword evidence="6" id="KW-1185">Reference proteome</keyword>
<dbReference type="SUPFAM" id="SSF48452">
    <property type="entry name" value="TPR-like"/>
    <property type="match status" value="1"/>
</dbReference>
<dbReference type="PANTHER" id="PTHR44688">
    <property type="entry name" value="DNA-BINDING TRANSCRIPTIONAL ACTIVATOR DEVR_DOSR"/>
    <property type="match status" value="1"/>
</dbReference>
<dbReference type="GO" id="GO:0003677">
    <property type="term" value="F:DNA binding"/>
    <property type="evidence" value="ECO:0007669"/>
    <property type="project" value="UniProtKB-KW"/>
</dbReference>
<dbReference type="PROSITE" id="PS00622">
    <property type="entry name" value="HTH_LUXR_1"/>
    <property type="match status" value="1"/>
</dbReference>
<sequence length="818" mass="97389">MIERLFDYAKINEKDIERKRVNNIIDKNLKFNKVLYVYGSLGIGKTKSVMSYSKNYLEHYVWYECEEQDNINGIEKELISVLNTDIRRKKVIIFDEFNRIYERNILEEISYYIENSRDNCKFIFISSKKIPKEFINIMIKNQIGIVSKKDLLFKKEEIELLFKKNNINTFKEEHIKIILELTGGVPILVILGMMYFKLNDNTLDYKKFVESKYYKEAFDKYIWDKLSKKRKEQLIIISLFPEVTLEQAKFITKDENIEELLKEIVFLKKDKKYIFKELFKSSIKEKYDYIDREKFTLAYIEMGKCYEKNNQFIEAAYSYSKAKLEKDEVRALEKFCDQANFLENFTLIKEYLIKVSKELMEKNSSICGFIAMFEIIHYNFEEGRQWIKKLEHLRKEVLTKYNRSKNKEQYFNKLKVIEDRLILLYAMLQENNSIYVKEIWEDKIKRGNINDDHIVNVVPTANFPSILKGMNDTSSWWIKYDKDNVKSNAILKYIYHNNYYSAVNIALSEIDYEKNNIIEAALKLSDNTAFYKESCNLEFIFVSKILTLKIQIASGNINDANMILNSLKEEVERCKDCNISNNLNAAYTRYNLLIGNIEEAKTWLINYNKQTEKKFLSINMYEYFTKARVLIAMQDYTRVIAFLEILYKLNKKAKHNMNMAECLILQSIALNRLEEELAFNKIEEALKITEPYDFIRIYADEGDGVYEVINKYIKYDKRDESIDLEYIKLILTESRKFARMYPKYLSKKIYSEDEKIKLTKSEKEIINLISNGMSNSEISEYLNIKIDTVKFHTKNIYSKLNVKNRTMAISVAKEFKII</sequence>
<dbReference type="PRINTS" id="PR00038">
    <property type="entry name" value="HTHLUXR"/>
</dbReference>
<evidence type="ECO:0000256" key="1">
    <source>
        <dbReference type="ARBA" id="ARBA00023015"/>
    </source>
</evidence>
<gene>
    <name evidence="5" type="ORF">CQ394_07065</name>
</gene>
<feature type="domain" description="HTH luxR-type" evidence="4">
    <location>
        <begin position="751"/>
        <end position="816"/>
    </location>
</feature>
<dbReference type="OrthoDB" id="1938430at2"/>
<protein>
    <submittedName>
        <fullName evidence="5">LuxR family transcriptional regulator</fullName>
    </submittedName>
</protein>
<dbReference type="EMBL" id="PDCJ01000001">
    <property type="protein sequence ID" value="PEG31458.1"/>
    <property type="molecule type" value="Genomic_DNA"/>
</dbReference>
<dbReference type="InterPro" id="IPR000792">
    <property type="entry name" value="Tscrpt_reg_LuxR_C"/>
</dbReference>
<dbReference type="SMART" id="SM00421">
    <property type="entry name" value="HTH_LUXR"/>
    <property type="match status" value="1"/>
</dbReference>
<dbReference type="CDD" id="cd06170">
    <property type="entry name" value="LuxR_C_like"/>
    <property type="match status" value="1"/>
</dbReference>
<dbReference type="InterPro" id="IPR041617">
    <property type="entry name" value="TPR_MalT"/>
</dbReference>
<dbReference type="Pfam" id="PF17874">
    <property type="entry name" value="TPR_MalT"/>
    <property type="match status" value="1"/>
</dbReference>
<dbReference type="SUPFAM" id="SSF52540">
    <property type="entry name" value="P-loop containing nucleoside triphosphate hydrolases"/>
    <property type="match status" value="1"/>
</dbReference>
<dbReference type="RefSeq" id="WP_058295613.1">
    <property type="nucleotide sequence ID" value="NZ_CAMRXG010000011.1"/>
</dbReference>
<dbReference type="InterPro" id="IPR011990">
    <property type="entry name" value="TPR-like_helical_dom_sf"/>
</dbReference>
<comment type="caution">
    <text evidence="5">The sequence shown here is derived from an EMBL/GenBank/DDBJ whole genome shotgun (WGS) entry which is preliminary data.</text>
</comment>
<evidence type="ECO:0000313" key="5">
    <source>
        <dbReference type="EMBL" id="PEG31458.1"/>
    </source>
</evidence>
<dbReference type="SUPFAM" id="SSF46894">
    <property type="entry name" value="C-terminal effector domain of the bipartite response regulators"/>
    <property type="match status" value="1"/>
</dbReference>
<dbReference type="Proteomes" id="UP000220840">
    <property type="component" value="Unassembled WGS sequence"/>
</dbReference>
<name>A0A2A7MJZ8_9CLOT</name>
<evidence type="ECO:0000259" key="4">
    <source>
        <dbReference type="PROSITE" id="PS50043"/>
    </source>
</evidence>
<dbReference type="Gene3D" id="1.25.40.10">
    <property type="entry name" value="Tetratricopeptide repeat domain"/>
    <property type="match status" value="1"/>
</dbReference>
<accession>A0A2A7MJZ8</accession>